<organism evidence="3 4">
    <name type="scientific">Nonomuraea africana</name>
    <dbReference type="NCBI Taxonomy" id="46171"/>
    <lineage>
        <taxon>Bacteria</taxon>
        <taxon>Bacillati</taxon>
        <taxon>Actinomycetota</taxon>
        <taxon>Actinomycetes</taxon>
        <taxon>Streptosporangiales</taxon>
        <taxon>Streptosporangiaceae</taxon>
        <taxon>Nonomuraea</taxon>
    </lineage>
</organism>
<feature type="chain" id="PRO_5045362042" evidence="2">
    <location>
        <begin position="23"/>
        <end position="119"/>
    </location>
</feature>
<dbReference type="Proteomes" id="UP000661607">
    <property type="component" value="Unassembled WGS sequence"/>
</dbReference>
<accession>A0ABR9KS64</accession>
<feature type="region of interest" description="Disordered" evidence="1">
    <location>
        <begin position="56"/>
        <end position="119"/>
    </location>
</feature>
<evidence type="ECO:0000313" key="3">
    <source>
        <dbReference type="EMBL" id="MBE1564871.1"/>
    </source>
</evidence>
<evidence type="ECO:0000313" key="4">
    <source>
        <dbReference type="Proteomes" id="UP000661607"/>
    </source>
</evidence>
<feature type="compositionally biased region" description="Pro residues" evidence="1">
    <location>
        <begin position="100"/>
        <end position="110"/>
    </location>
</feature>
<proteinExistence type="predicted"/>
<name>A0ABR9KS64_9ACTN</name>
<feature type="signal peptide" evidence="2">
    <location>
        <begin position="1"/>
        <end position="22"/>
    </location>
</feature>
<evidence type="ECO:0000256" key="1">
    <source>
        <dbReference type="SAM" id="MobiDB-lite"/>
    </source>
</evidence>
<sequence>MSKQLTFTIACAAVLSAVIPGAAGYFSARLEAVEAAEQRVAALQQRLVTTVAKVSLPRPCGPAQTRTRPEREPVPAAFVPAPETPKSPRHRWPREDLPVVPAPEWNPAPITPADAAGED</sequence>
<protein>
    <submittedName>
        <fullName evidence="3">Uncharacterized protein</fullName>
    </submittedName>
</protein>
<dbReference type="RefSeq" id="WP_192779179.1">
    <property type="nucleotide sequence ID" value="NZ_BAAASY010000009.1"/>
</dbReference>
<dbReference type="EMBL" id="JADBEF010000001">
    <property type="protein sequence ID" value="MBE1564871.1"/>
    <property type="molecule type" value="Genomic_DNA"/>
</dbReference>
<reference evidence="3 4" key="1">
    <citation type="submission" date="2020-10" db="EMBL/GenBank/DDBJ databases">
        <title>Sequencing the genomes of 1000 actinobacteria strains.</title>
        <authorList>
            <person name="Klenk H.-P."/>
        </authorList>
    </citation>
    <scope>NUCLEOTIDE SEQUENCE [LARGE SCALE GENOMIC DNA]</scope>
    <source>
        <strain evidence="3 4">DSM 43748</strain>
    </source>
</reference>
<evidence type="ECO:0000256" key="2">
    <source>
        <dbReference type="SAM" id="SignalP"/>
    </source>
</evidence>
<keyword evidence="4" id="KW-1185">Reference proteome</keyword>
<comment type="caution">
    <text evidence="3">The sequence shown here is derived from an EMBL/GenBank/DDBJ whole genome shotgun (WGS) entry which is preliminary data.</text>
</comment>
<gene>
    <name evidence="3" type="ORF">H4W81_007650</name>
</gene>
<keyword evidence="2" id="KW-0732">Signal</keyword>